<keyword evidence="3" id="KW-0378">Hydrolase</keyword>
<feature type="domain" description="Metallo-beta-lactamase" evidence="2">
    <location>
        <begin position="21"/>
        <end position="218"/>
    </location>
</feature>
<dbReference type="Gene3D" id="3.60.15.10">
    <property type="entry name" value="Ribonuclease Z/Hydroxyacylglutathione hydrolase-like"/>
    <property type="match status" value="1"/>
</dbReference>
<dbReference type="InterPro" id="IPR036866">
    <property type="entry name" value="RibonucZ/Hydroxyglut_hydro"/>
</dbReference>
<evidence type="ECO:0000313" key="3">
    <source>
        <dbReference type="EMBL" id="HGW92471.1"/>
    </source>
</evidence>
<comment type="caution">
    <text evidence="3">The sequence shown here is derived from an EMBL/GenBank/DDBJ whole genome shotgun (WGS) entry which is preliminary data.</text>
</comment>
<name>A0A7C4UBB5_UNCW3</name>
<dbReference type="PANTHER" id="PTHR42951">
    <property type="entry name" value="METALLO-BETA-LACTAMASE DOMAIN-CONTAINING"/>
    <property type="match status" value="1"/>
</dbReference>
<dbReference type="InterPro" id="IPR001279">
    <property type="entry name" value="Metallo-B-lactamas"/>
</dbReference>
<dbReference type="GO" id="GO:0016787">
    <property type="term" value="F:hydrolase activity"/>
    <property type="evidence" value="ECO:0007669"/>
    <property type="project" value="UniProtKB-KW"/>
</dbReference>
<dbReference type="AlphaFoldDB" id="A0A7C4UBB5"/>
<feature type="transmembrane region" description="Helical" evidence="1">
    <location>
        <begin position="111"/>
        <end position="129"/>
    </location>
</feature>
<dbReference type="Pfam" id="PF00753">
    <property type="entry name" value="Lactamase_B"/>
    <property type="match status" value="1"/>
</dbReference>
<dbReference type="PANTHER" id="PTHR42951:SF17">
    <property type="entry name" value="METALLO-BETA-LACTAMASE DOMAIN-CONTAINING PROTEIN"/>
    <property type="match status" value="1"/>
</dbReference>
<dbReference type="SMART" id="SM00849">
    <property type="entry name" value="Lactamase_B"/>
    <property type="match status" value="1"/>
</dbReference>
<gene>
    <name evidence="3" type="ORF">ENV67_08055</name>
</gene>
<evidence type="ECO:0000256" key="1">
    <source>
        <dbReference type="SAM" id="Phobius"/>
    </source>
</evidence>
<evidence type="ECO:0000259" key="2">
    <source>
        <dbReference type="SMART" id="SM00849"/>
    </source>
</evidence>
<keyword evidence="1" id="KW-0472">Membrane</keyword>
<organism evidence="3">
    <name type="scientific">candidate division WOR-3 bacterium</name>
    <dbReference type="NCBI Taxonomy" id="2052148"/>
    <lineage>
        <taxon>Bacteria</taxon>
        <taxon>Bacteria division WOR-3</taxon>
    </lineage>
</organism>
<protein>
    <submittedName>
        <fullName evidence="3">MBL fold metallo-hydrolase</fullName>
    </submittedName>
</protein>
<proteinExistence type="predicted"/>
<keyword evidence="1" id="KW-0812">Transmembrane</keyword>
<accession>A0A7C4UBB5</accession>
<dbReference type="InterPro" id="IPR050855">
    <property type="entry name" value="NDM-1-like"/>
</dbReference>
<dbReference type="EMBL" id="DTHG01000098">
    <property type="protein sequence ID" value="HGW92471.1"/>
    <property type="molecule type" value="Genomic_DNA"/>
</dbReference>
<keyword evidence="1" id="KW-1133">Transmembrane helix</keyword>
<sequence>MKLERFELENCFIEYKGSRYLSSVILLRKEKNILIDPGRKCFLKEKIDEIWLTHIHPDHFFYLKKFPNIPVYIHPEGIKIMKSEKPYKEVILREIKEVDRITKNIKGMRKIFIILSSRLFLILFGTPFYRKERFNNNFIPFKDGEERYGIRIYFTPGHSPDSVSFFLEKERILISGDLIVKRKPFSLNALLPLSNIEEGIKSLRFLKGLNPEIVLPGHGRPIMNGLKKINEMIYLTEREIECVKKKWHRNFYLTYFNIQRCLKNKSIMARLSSIVFYSKFLYRR</sequence>
<reference evidence="3" key="1">
    <citation type="journal article" date="2020" name="mSystems">
        <title>Genome- and Community-Level Interaction Insights into Carbon Utilization and Element Cycling Functions of Hydrothermarchaeota in Hydrothermal Sediment.</title>
        <authorList>
            <person name="Zhou Z."/>
            <person name="Liu Y."/>
            <person name="Xu W."/>
            <person name="Pan J."/>
            <person name="Luo Z.H."/>
            <person name="Li M."/>
        </authorList>
    </citation>
    <scope>NUCLEOTIDE SEQUENCE [LARGE SCALE GENOMIC DNA]</scope>
    <source>
        <strain evidence="3">SpSt-780</strain>
    </source>
</reference>
<dbReference type="SUPFAM" id="SSF56281">
    <property type="entry name" value="Metallo-hydrolase/oxidoreductase"/>
    <property type="match status" value="1"/>
</dbReference>